<comment type="caution">
    <text evidence="5">The sequence shown here is derived from an EMBL/GenBank/DDBJ whole genome shotgun (WGS) entry which is preliminary data.</text>
</comment>
<evidence type="ECO:0000256" key="3">
    <source>
        <dbReference type="PROSITE-ProRule" id="PRU00357"/>
    </source>
</evidence>
<dbReference type="PROSITE" id="PS51017">
    <property type="entry name" value="CCT"/>
    <property type="match status" value="1"/>
</dbReference>
<evidence type="ECO:0000256" key="1">
    <source>
        <dbReference type="ARBA" id="ARBA00004123"/>
    </source>
</evidence>
<comment type="subcellular location">
    <subcellularLocation>
        <location evidence="1 3">Nucleus</location>
    </subcellularLocation>
</comment>
<sequence>LAAGGCCCFTGEEEPHLRPLAITSRGVAVSRVGVVWDMFAEMGLLFPHLQVDLQEVDHHGRLPLEEELFCRLQSSDGLFLPRSSATSFLCLLSSTILNFTKVNRRKERPSDYSTLCFYSFFQNNLMHTTIISDYDLGAEGDLFRAPEPIMEESLMELDYISAAMSMMCHGDTVTCTEAFDVAGADPAQDQQLFVDDLYGSKNDLTWAKPTVEELYSDLLDVKLPSPQMVGENVLHNDSFVAEESTQKSLGSGCLQLEPLDQMSGGFVRPAELFDFQGLDLGDVFGIRQGYGDGDIQAVANGHMNHFSATPAHLPFERLLTIGEERRQKLSRYRKKRTKRNFGRKIKYACRKALADSQPRVRGRFAKTEEFDPSKPSK</sequence>
<proteinExistence type="predicted"/>
<protein>
    <recommendedName>
        <fullName evidence="4">CCT domain-containing protein</fullName>
    </recommendedName>
</protein>
<keyword evidence="6" id="KW-1185">Reference proteome</keyword>
<evidence type="ECO:0000313" key="5">
    <source>
        <dbReference type="EMBL" id="MQM17866.1"/>
    </source>
</evidence>
<dbReference type="EMBL" id="NMUH01007814">
    <property type="protein sequence ID" value="MQM17866.1"/>
    <property type="molecule type" value="Genomic_DNA"/>
</dbReference>
<dbReference type="AlphaFoldDB" id="A0A843XEV8"/>
<evidence type="ECO:0000256" key="2">
    <source>
        <dbReference type="ARBA" id="ARBA00023242"/>
    </source>
</evidence>
<reference evidence="5" key="1">
    <citation type="submission" date="2017-07" db="EMBL/GenBank/DDBJ databases">
        <title>Taro Niue Genome Assembly and Annotation.</title>
        <authorList>
            <person name="Atibalentja N."/>
            <person name="Keating K."/>
            <person name="Fields C.J."/>
        </authorList>
    </citation>
    <scope>NUCLEOTIDE SEQUENCE</scope>
    <source>
        <strain evidence="5">Niue_2</strain>
        <tissue evidence="5">Leaf</tissue>
    </source>
</reference>
<dbReference type="PANTHER" id="PTHR31319">
    <property type="entry name" value="ZINC FINGER PROTEIN CONSTANS-LIKE 4"/>
    <property type="match status" value="1"/>
</dbReference>
<dbReference type="InterPro" id="IPR045281">
    <property type="entry name" value="CONSTANS-like"/>
</dbReference>
<dbReference type="GO" id="GO:0005634">
    <property type="term" value="C:nucleus"/>
    <property type="evidence" value="ECO:0007669"/>
    <property type="project" value="UniProtKB-SubCell"/>
</dbReference>
<dbReference type="GO" id="GO:0009909">
    <property type="term" value="P:regulation of flower development"/>
    <property type="evidence" value="ECO:0007669"/>
    <property type="project" value="InterPro"/>
</dbReference>
<gene>
    <name evidence="5" type="ORF">Taro_050846</name>
</gene>
<feature type="domain" description="CCT" evidence="4">
    <location>
        <begin position="325"/>
        <end position="367"/>
    </location>
</feature>
<organism evidence="5 6">
    <name type="scientific">Colocasia esculenta</name>
    <name type="common">Wild taro</name>
    <name type="synonym">Arum esculentum</name>
    <dbReference type="NCBI Taxonomy" id="4460"/>
    <lineage>
        <taxon>Eukaryota</taxon>
        <taxon>Viridiplantae</taxon>
        <taxon>Streptophyta</taxon>
        <taxon>Embryophyta</taxon>
        <taxon>Tracheophyta</taxon>
        <taxon>Spermatophyta</taxon>
        <taxon>Magnoliopsida</taxon>
        <taxon>Liliopsida</taxon>
        <taxon>Araceae</taxon>
        <taxon>Aroideae</taxon>
        <taxon>Colocasieae</taxon>
        <taxon>Colocasia</taxon>
    </lineage>
</organism>
<dbReference type="PANTHER" id="PTHR31319:SF71">
    <property type="entry name" value="CCT MOTIF FAMILY PROTEIN"/>
    <property type="match status" value="1"/>
</dbReference>
<dbReference type="GO" id="GO:0003700">
    <property type="term" value="F:DNA-binding transcription factor activity"/>
    <property type="evidence" value="ECO:0007669"/>
    <property type="project" value="TreeGrafter"/>
</dbReference>
<evidence type="ECO:0000313" key="6">
    <source>
        <dbReference type="Proteomes" id="UP000652761"/>
    </source>
</evidence>
<feature type="non-terminal residue" evidence="5">
    <location>
        <position position="1"/>
    </location>
</feature>
<dbReference type="InterPro" id="IPR010402">
    <property type="entry name" value="CCT_domain"/>
</dbReference>
<accession>A0A843XEV8</accession>
<dbReference type="OrthoDB" id="153872at2759"/>
<dbReference type="Proteomes" id="UP000652761">
    <property type="component" value="Unassembled WGS sequence"/>
</dbReference>
<dbReference type="Pfam" id="PF06203">
    <property type="entry name" value="CCT"/>
    <property type="match status" value="1"/>
</dbReference>
<keyword evidence="2 3" id="KW-0539">Nucleus</keyword>
<name>A0A843XEV8_COLES</name>
<evidence type="ECO:0000259" key="4">
    <source>
        <dbReference type="PROSITE" id="PS51017"/>
    </source>
</evidence>